<keyword evidence="2" id="KW-1185">Reference proteome</keyword>
<reference evidence="1 2" key="1">
    <citation type="submission" date="2019-01" db="EMBL/GenBank/DDBJ databases">
        <authorList>
            <person name="Chen W.-M."/>
        </authorList>
    </citation>
    <scope>NUCLEOTIDE SEQUENCE [LARGE SCALE GENOMIC DNA]</scope>
    <source>
        <strain evidence="1 2">TER-1</strain>
    </source>
</reference>
<organism evidence="1 2">
    <name type="scientific">Methylobacterium oryzihabitans</name>
    <dbReference type="NCBI Taxonomy" id="2499852"/>
    <lineage>
        <taxon>Bacteria</taxon>
        <taxon>Pseudomonadati</taxon>
        <taxon>Pseudomonadota</taxon>
        <taxon>Alphaproteobacteria</taxon>
        <taxon>Hyphomicrobiales</taxon>
        <taxon>Methylobacteriaceae</taxon>
        <taxon>Methylobacterium</taxon>
    </lineage>
</organism>
<proteinExistence type="predicted"/>
<dbReference type="RefSeq" id="WP_127731557.1">
    <property type="nucleotide sequence ID" value="NZ_SACP01000017.1"/>
</dbReference>
<dbReference type="OrthoDB" id="7997794at2"/>
<dbReference type="AlphaFoldDB" id="A0A3S3U5P0"/>
<dbReference type="Proteomes" id="UP000286997">
    <property type="component" value="Unassembled WGS sequence"/>
</dbReference>
<evidence type="ECO:0000313" key="1">
    <source>
        <dbReference type="EMBL" id="RVU16199.1"/>
    </source>
</evidence>
<gene>
    <name evidence="1" type="ORF">EOE48_17780</name>
</gene>
<comment type="caution">
    <text evidence="1">The sequence shown here is derived from an EMBL/GenBank/DDBJ whole genome shotgun (WGS) entry which is preliminary data.</text>
</comment>
<protein>
    <submittedName>
        <fullName evidence="1">Uncharacterized protein</fullName>
    </submittedName>
</protein>
<name>A0A3S3U5P0_9HYPH</name>
<evidence type="ECO:0000313" key="2">
    <source>
        <dbReference type="Proteomes" id="UP000286997"/>
    </source>
</evidence>
<accession>A0A3S3U5P0</accession>
<dbReference type="EMBL" id="SACP01000017">
    <property type="protein sequence ID" value="RVU16199.1"/>
    <property type="molecule type" value="Genomic_DNA"/>
</dbReference>
<sequence>MLAVLSHTAPAPAIERSDVEPGFLTLVSRIVHAVHAERQRRRDAHIAEFVARRGGRMTDDLERQIGQHFC</sequence>